<keyword evidence="3 10" id="KW-0328">Glycosyltransferase</keyword>
<dbReference type="GO" id="GO:0005886">
    <property type="term" value="C:plasma membrane"/>
    <property type="evidence" value="ECO:0007669"/>
    <property type="project" value="UniProtKB-SubCell"/>
</dbReference>
<dbReference type="InterPro" id="IPR038731">
    <property type="entry name" value="RgtA/B/C-like"/>
</dbReference>
<evidence type="ECO:0000256" key="6">
    <source>
        <dbReference type="ARBA" id="ARBA00022989"/>
    </source>
</evidence>
<dbReference type="EMBL" id="JAHHHV010000070">
    <property type="protein sequence ID" value="MBW4466760.1"/>
    <property type="molecule type" value="Genomic_DNA"/>
</dbReference>
<name>A0A951PCX8_9CYAN</name>
<proteinExistence type="predicted"/>
<keyword evidence="2" id="KW-1003">Cell membrane</keyword>
<feature type="transmembrane region" description="Helical" evidence="8">
    <location>
        <begin position="12"/>
        <end position="32"/>
    </location>
</feature>
<feature type="transmembrane region" description="Helical" evidence="8">
    <location>
        <begin position="134"/>
        <end position="153"/>
    </location>
</feature>
<gene>
    <name evidence="10" type="ORF">KME07_15155</name>
</gene>
<evidence type="ECO:0000256" key="3">
    <source>
        <dbReference type="ARBA" id="ARBA00022676"/>
    </source>
</evidence>
<dbReference type="EC" id="2.4.-.-" evidence="10"/>
<evidence type="ECO:0000259" key="9">
    <source>
        <dbReference type="Pfam" id="PF13231"/>
    </source>
</evidence>
<feature type="transmembrane region" description="Helical" evidence="8">
    <location>
        <begin position="69"/>
        <end position="102"/>
    </location>
</feature>
<keyword evidence="5 8" id="KW-0812">Transmembrane</keyword>
<accession>A0A951PCX8</accession>
<reference evidence="10" key="1">
    <citation type="submission" date="2021-05" db="EMBL/GenBank/DDBJ databases">
        <authorList>
            <person name="Pietrasiak N."/>
            <person name="Ward R."/>
            <person name="Stajich J.E."/>
            <person name="Kurbessoian T."/>
        </authorList>
    </citation>
    <scope>NUCLEOTIDE SEQUENCE</scope>
    <source>
        <strain evidence="10">GSE-TBD4-15B</strain>
    </source>
</reference>
<evidence type="ECO:0000256" key="1">
    <source>
        <dbReference type="ARBA" id="ARBA00004651"/>
    </source>
</evidence>
<evidence type="ECO:0000256" key="4">
    <source>
        <dbReference type="ARBA" id="ARBA00022679"/>
    </source>
</evidence>
<feature type="transmembrane region" description="Helical" evidence="8">
    <location>
        <begin position="111"/>
        <end position="128"/>
    </location>
</feature>
<keyword evidence="7 8" id="KW-0472">Membrane</keyword>
<dbReference type="GO" id="GO:0016763">
    <property type="term" value="F:pentosyltransferase activity"/>
    <property type="evidence" value="ECO:0007669"/>
    <property type="project" value="TreeGrafter"/>
</dbReference>
<evidence type="ECO:0000256" key="5">
    <source>
        <dbReference type="ARBA" id="ARBA00022692"/>
    </source>
</evidence>
<feature type="transmembrane region" description="Helical" evidence="8">
    <location>
        <begin position="261"/>
        <end position="282"/>
    </location>
</feature>
<keyword evidence="4 10" id="KW-0808">Transferase</keyword>
<feature type="transmembrane region" description="Helical" evidence="8">
    <location>
        <begin position="362"/>
        <end position="381"/>
    </location>
</feature>
<dbReference type="Proteomes" id="UP000707356">
    <property type="component" value="Unassembled WGS sequence"/>
</dbReference>
<dbReference type="PANTHER" id="PTHR33908">
    <property type="entry name" value="MANNOSYLTRANSFERASE YKCB-RELATED"/>
    <property type="match status" value="1"/>
</dbReference>
<evidence type="ECO:0000256" key="8">
    <source>
        <dbReference type="SAM" id="Phobius"/>
    </source>
</evidence>
<feature type="transmembrane region" description="Helical" evidence="8">
    <location>
        <begin position="328"/>
        <end position="350"/>
    </location>
</feature>
<feature type="transmembrane region" description="Helical" evidence="8">
    <location>
        <begin position="302"/>
        <end position="321"/>
    </location>
</feature>
<organism evidence="10 11">
    <name type="scientific">Pegethrix bostrychoides GSE-TBD4-15B</name>
    <dbReference type="NCBI Taxonomy" id="2839662"/>
    <lineage>
        <taxon>Bacteria</taxon>
        <taxon>Bacillati</taxon>
        <taxon>Cyanobacteriota</taxon>
        <taxon>Cyanophyceae</taxon>
        <taxon>Oculatellales</taxon>
        <taxon>Oculatellaceae</taxon>
        <taxon>Pegethrix</taxon>
    </lineage>
</organism>
<dbReference type="PANTHER" id="PTHR33908:SF11">
    <property type="entry name" value="MEMBRANE PROTEIN"/>
    <property type="match status" value="1"/>
</dbReference>
<dbReference type="GO" id="GO:0009103">
    <property type="term" value="P:lipopolysaccharide biosynthetic process"/>
    <property type="evidence" value="ECO:0007669"/>
    <property type="project" value="UniProtKB-ARBA"/>
</dbReference>
<keyword evidence="6 8" id="KW-1133">Transmembrane helix</keyword>
<dbReference type="AlphaFoldDB" id="A0A951PCX8"/>
<comment type="caution">
    <text evidence="10">The sequence shown here is derived from an EMBL/GenBank/DDBJ whole genome shotgun (WGS) entry which is preliminary data.</text>
</comment>
<evidence type="ECO:0000256" key="2">
    <source>
        <dbReference type="ARBA" id="ARBA00022475"/>
    </source>
</evidence>
<feature type="transmembrane region" description="Helical" evidence="8">
    <location>
        <begin position="174"/>
        <end position="198"/>
    </location>
</feature>
<evidence type="ECO:0000313" key="11">
    <source>
        <dbReference type="Proteomes" id="UP000707356"/>
    </source>
</evidence>
<feature type="transmembrane region" description="Helical" evidence="8">
    <location>
        <begin position="218"/>
        <end position="240"/>
    </location>
</feature>
<evidence type="ECO:0000256" key="7">
    <source>
        <dbReference type="ARBA" id="ARBA00023136"/>
    </source>
</evidence>
<feature type="domain" description="Glycosyltransferase RgtA/B/C/D-like" evidence="9">
    <location>
        <begin position="64"/>
        <end position="215"/>
    </location>
</feature>
<dbReference type="Pfam" id="PF13231">
    <property type="entry name" value="PMT_2"/>
    <property type="match status" value="1"/>
</dbReference>
<dbReference type="InterPro" id="IPR050297">
    <property type="entry name" value="LipidA_mod_glycosyltrf_83"/>
</dbReference>
<sequence>MNLSRSHSAKQEISLLLGFFIVTILFRFWTFFQSGLDWDESLYMLVSQSMLDGKIPYVEVWDNKPVGIYLLYLLSFSIFGKSVFAIRFLSCIAVAVTSYILYRIGLLFGKNGQLIGVIAGLIYIMAILKNEGTAANTEIFFVPFVAAAYYLSFANATRQTQPNPSAQRWRYLSIGLLLGIGFVIKYVVIYDLTAMLLLTVRLHRTSESSRHLTALADLAVLLAGFLLPFLLMASFFFCTGQFAEFFYANFTANKIRNLDRAFSLQVAIGALIAQLRLNFPLWLCFGLTLTPLLKKSPPERRMVGLLLLWIIIPLAGIFLTFKVRLYAHYFLPILPPLSLVLAFALVQIFAKLQGQMPSLRQYLPLILAMMLLTGFYGASSFKQSAKFAYFSWVKGIPHYEDKAAETAAYLQTQITQDDYIYVADDDPVIYFLTDAKIPTRYAYPFFLIGDNLPKVAGVNPTQELAAVIAKQPLYVVMAVPSKEAAHNKSFYDELKAWLKRDYRLEHSDDQVQLYRRKA</sequence>
<reference evidence="10" key="2">
    <citation type="journal article" date="2022" name="Microbiol. Resour. Announc.">
        <title>Metagenome Sequencing to Explore Phylogenomics of Terrestrial Cyanobacteria.</title>
        <authorList>
            <person name="Ward R.D."/>
            <person name="Stajich J.E."/>
            <person name="Johansen J.R."/>
            <person name="Huntemann M."/>
            <person name="Clum A."/>
            <person name="Foster B."/>
            <person name="Foster B."/>
            <person name="Roux S."/>
            <person name="Palaniappan K."/>
            <person name="Varghese N."/>
            <person name="Mukherjee S."/>
            <person name="Reddy T.B.K."/>
            <person name="Daum C."/>
            <person name="Copeland A."/>
            <person name="Chen I.A."/>
            <person name="Ivanova N.N."/>
            <person name="Kyrpides N.C."/>
            <person name="Shapiro N."/>
            <person name="Eloe-Fadrosh E.A."/>
            <person name="Pietrasiak N."/>
        </authorList>
    </citation>
    <scope>NUCLEOTIDE SEQUENCE</scope>
    <source>
        <strain evidence="10">GSE-TBD4-15B</strain>
    </source>
</reference>
<evidence type="ECO:0000313" key="10">
    <source>
        <dbReference type="EMBL" id="MBW4466760.1"/>
    </source>
</evidence>
<protein>
    <submittedName>
        <fullName evidence="10">Glycosyltransferase family 39 protein</fullName>
        <ecNumber evidence="10">2.4.-.-</ecNumber>
    </submittedName>
</protein>
<comment type="subcellular location">
    <subcellularLocation>
        <location evidence="1">Cell membrane</location>
        <topology evidence="1">Multi-pass membrane protein</topology>
    </subcellularLocation>
</comment>